<feature type="transmembrane region" description="Helical" evidence="6">
    <location>
        <begin position="21"/>
        <end position="42"/>
    </location>
</feature>
<comment type="similarity">
    <text evidence="2">Belongs to the PufQ family.</text>
</comment>
<name>A0A1I3CNK9_9RHOB</name>
<keyword evidence="6" id="KW-0472">Membrane</keyword>
<evidence type="ECO:0000313" key="8">
    <source>
        <dbReference type="Proteomes" id="UP000199377"/>
    </source>
</evidence>
<dbReference type="OrthoDB" id="7872505at2"/>
<dbReference type="Pfam" id="PF05398">
    <property type="entry name" value="PufQ"/>
    <property type="match status" value="1"/>
</dbReference>
<dbReference type="AlphaFoldDB" id="A0A1I3CNK9"/>
<dbReference type="RefSeq" id="WP_092857893.1">
    <property type="nucleotide sequence ID" value="NZ_FOQH01000002.1"/>
</dbReference>
<evidence type="ECO:0000256" key="4">
    <source>
        <dbReference type="ARBA" id="ARBA00023171"/>
    </source>
</evidence>
<dbReference type="STRING" id="1114924.SAMN05216258_10298"/>
<evidence type="ECO:0000256" key="6">
    <source>
        <dbReference type="SAM" id="Phobius"/>
    </source>
</evidence>
<evidence type="ECO:0000256" key="5">
    <source>
        <dbReference type="ARBA" id="ARBA00023181"/>
    </source>
</evidence>
<keyword evidence="5" id="KW-0077">Bacteriochlorophyll biosynthesis</keyword>
<dbReference type="Proteomes" id="UP000199377">
    <property type="component" value="Unassembled WGS sequence"/>
</dbReference>
<evidence type="ECO:0000313" key="7">
    <source>
        <dbReference type="EMBL" id="SFH75821.1"/>
    </source>
</evidence>
<dbReference type="GO" id="GO:0030494">
    <property type="term" value="P:bacteriochlorophyll biosynthetic process"/>
    <property type="evidence" value="ECO:0007669"/>
    <property type="project" value="UniProtKB-KW"/>
</dbReference>
<keyword evidence="6" id="KW-1133">Transmembrane helix</keyword>
<evidence type="ECO:0000256" key="1">
    <source>
        <dbReference type="ARBA" id="ARBA00003128"/>
    </source>
</evidence>
<dbReference type="GO" id="GO:0015979">
    <property type="term" value="P:photosynthesis"/>
    <property type="evidence" value="ECO:0007669"/>
    <property type="project" value="UniProtKB-KW"/>
</dbReference>
<keyword evidence="8" id="KW-1185">Reference proteome</keyword>
<keyword evidence="3" id="KW-0602">Photosynthesis</keyword>
<dbReference type="InterPro" id="IPR008800">
    <property type="entry name" value="PufQ_cyt-su"/>
</dbReference>
<reference evidence="7 8" key="1">
    <citation type="submission" date="2016-10" db="EMBL/GenBank/DDBJ databases">
        <authorList>
            <person name="de Groot N.N."/>
        </authorList>
    </citation>
    <scope>NUCLEOTIDE SEQUENCE [LARGE SCALE GENOMIC DNA]</scope>
    <source>
        <strain evidence="7 8">CGMCC 1.11030</strain>
    </source>
</reference>
<gene>
    <name evidence="7" type="ORF">SAMN05216258_10298</name>
</gene>
<keyword evidence="6" id="KW-0812">Transmembrane</keyword>
<evidence type="ECO:0000256" key="3">
    <source>
        <dbReference type="ARBA" id="ARBA00022531"/>
    </source>
</evidence>
<accession>A0A1I3CNK9</accession>
<protein>
    <submittedName>
        <fullName evidence="7">PufQ cytochrome subunit</fullName>
    </submittedName>
</protein>
<comment type="function">
    <text evidence="1">Required for bacteriochlorophyll biosynthesis. Directly involved in the assembly of both the B875 and B800-850 pigment-protein complexes.</text>
</comment>
<keyword evidence="4" id="KW-0149">Chlorophyll biosynthesis</keyword>
<organism evidence="7 8">
    <name type="scientific">Albimonas pacifica</name>
    <dbReference type="NCBI Taxonomy" id="1114924"/>
    <lineage>
        <taxon>Bacteria</taxon>
        <taxon>Pseudomonadati</taxon>
        <taxon>Pseudomonadota</taxon>
        <taxon>Alphaproteobacteria</taxon>
        <taxon>Rhodobacterales</taxon>
        <taxon>Paracoccaceae</taxon>
        <taxon>Albimonas</taxon>
    </lineage>
</organism>
<proteinExistence type="inferred from homology"/>
<dbReference type="EMBL" id="FOQH01000002">
    <property type="protein sequence ID" value="SFH75821.1"/>
    <property type="molecule type" value="Genomic_DNA"/>
</dbReference>
<evidence type="ECO:0000256" key="2">
    <source>
        <dbReference type="ARBA" id="ARBA00009920"/>
    </source>
</evidence>
<sequence length="72" mass="7835">MTDYSSDLKPLRRGHAPSVEYGVYFGLIFAISLPGAVLRSLAAATRLDFSGPGPLRRAQTRAREITPAIFDV</sequence>